<keyword evidence="9" id="KW-1185">Reference proteome</keyword>
<comment type="catalytic activity">
    <reaction evidence="1">
        <text>ATP + protein L-histidine = ADP + protein N-phospho-L-histidine.</text>
        <dbReference type="EC" id="2.7.13.3"/>
    </reaction>
</comment>
<comment type="caution">
    <text evidence="8">The sequence shown here is derived from an EMBL/GenBank/DDBJ whole genome shotgun (WGS) entry which is preliminary data.</text>
</comment>
<accession>A0ABS0PNY0</accession>
<reference evidence="8 9" key="1">
    <citation type="submission" date="2020-07" db="EMBL/GenBank/DDBJ databases">
        <title>Bradyrhizobium diversity isolated from nodules of indigenous legumes of Western Australia.</title>
        <authorList>
            <person name="Klepa M.S."/>
        </authorList>
    </citation>
    <scope>NUCLEOTIDE SEQUENCE [LARGE SCALE GENOMIC DNA]</scope>
    <source>
        <strain evidence="8 9">CNPSo 4010</strain>
    </source>
</reference>
<dbReference type="PROSITE" id="PS50943">
    <property type="entry name" value="HTH_CROC1"/>
    <property type="match status" value="1"/>
</dbReference>
<dbReference type="CDD" id="cd00093">
    <property type="entry name" value="HTH_XRE"/>
    <property type="match status" value="1"/>
</dbReference>
<dbReference type="Pfam" id="PF08447">
    <property type="entry name" value="PAS_3"/>
    <property type="match status" value="2"/>
</dbReference>
<dbReference type="PANTHER" id="PTHR43304">
    <property type="entry name" value="PHYTOCHROME-LIKE PROTEIN CPH1"/>
    <property type="match status" value="1"/>
</dbReference>
<sequence>MLQFQDHLDPWEILRFFEDKLGTGLWRYDAEGRMLWSRGFYSLLGLDPHAITPSYVEIEKRIHPDDRRPKRDVRELMFDRSLLDGEFRIVRPNGALRWIRVRSEVLLDRAGAKESVLGLAIDITEQRRLLQPLQIDAGRYLALTGIADGVLWVGSEDGRITTVLNAEARPEARQLLGTGWIDLLPEEEREGALKNWTASATTGRPYDVEHRLRQPDGSYRWYRCKALPVTEPNGRIREWLGISVDVHHEKLFSRHAATSMLTGAQLRAARGMLNWSVKELASRTGLSTAVVRRLEEQNGLLRMPEATIQQLRDTLSAAGVEFMFPAVGQPGVRPR</sequence>
<dbReference type="InterPro" id="IPR001387">
    <property type="entry name" value="Cro/C1-type_HTH"/>
</dbReference>
<dbReference type="SMART" id="SM00086">
    <property type="entry name" value="PAC"/>
    <property type="match status" value="2"/>
</dbReference>
<dbReference type="InterPro" id="IPR010982">
    <property type="entry name" value="Lambda_DNA-bd_dom_sf"/>
</dbReference>
<dbReference type="InterPro" id="IPR013655">
    <property type="entry name" value="PAS_fold_3"/>
</dbReference>
<dbReference type="RefSeq" id="WP_197960080.1">
    <property type="nucleotide sequence ID" value="NZ_JACCHP010000007.1"/>
</dbReference>
<evidence type="ECO:0000256" key="4">
    <source>
        <dbReference type="ARBA" id="ARBA00022679"/>
    </source>
</evidence>
<dbReference type="InterPro" id="IPR001610">
    <property type="entry name" value="PAC"/>
</dbReference>
<evidence type="ECO:0000259" key="6">
    <source>
        <dbReference type="PROSITE" id="PS50113"/>
    </source>
</evidence>
<evidence type="ECO:0000256" key="1">
    <source>
        <dbReference type="ARBA" id="ARBA00000085"/>
    </source>
</evidence>
<dbReference type="Gene3D" id="2.10.70.100">
    <property type="match status" value="1"/>
</dbReference>
<organism evidence="8 9">
    <name type="scientific">Bradyrhizobium agreste</name>
    <dbReference type="NCBI Taxonomy" id="2751811"/>
    <lineage>
        <taxon>Bacteria</taxon>
        <taxon>Pseudomonadati</taxon>
        <taxon>Pseudomonadota</taxon>
        <taxon>Alphaproteobacteria</taxon>
        <taxon>Hyphomicrobiales</taxon>
        <taxon>Nitrobacteraceae</taxon>
        <taxon>Bradyrhizobium</taxon>
    </lineage>
</organism>
<dbReference type="InterPro" id="IPR000700">
    <property type="entry name" value="PAS-assoc_C"/>
</dbReference>
<protein>
    <recommendedName>
        <fullName evidence="2">histidine kinase</fullName>
        <ecNumber evidence="2">2.7.13.3</ecNumber>
    </recommendedName>
</protein>
<keyword evidence="3" id="KW-0597">Phosphoprotein</keyword>
<keyword evidence="4" id="KW-0808">Transferase</keyword>
<dbReference type="InterPro" id="IPR052162">
    <property type="entry name" value="Sensor_kinase/Photoreceptor"/>
</dbReference>
<name>A0ABS0PNY0_9BRAD</name>
<proteinExistence type="predicted"/>
<keyword evidence="5" id="KW-0418">Kinase</keyword>
<feature type="domain" description="PAC" evidence="6">
    <location>
        <begin position="206"/>
        <end position="258"/>
    </location>
</feature>
<feature type="domain" description="PAC" evidence="6">
    <location>
        <begin position="83"/>
        <end position="135"/>
    </location>
</feature>
<evidence type="ECO:0000313" key="8">
    <source>
        <dbReference type="EMBL" id="MBH5398815.1"/>
    </source>
</evidence>
<feature type="domain" description="HTH cro/C1-type" evidence="7">
    <location>
        <begin position="266"/>
        <end position="295"/>
    </location>
</feature>
<dbReference type="NCBIfam" id="TIGR00229">
    <property type="entry name" value="sensory_box"/>
    <property type="match status" value="2"/>
</dbReference>
<evidence type="ECO:0000256" key="5">
    <source>
        <dbReference type="ARBA" id="ARBA00022777"/>
    </source>
</evidence>
<gene>
    <name evidence="8" type="ORF">HZZ13_13590</name>
</gene>
<dbReference type="PANTHER" id="PTHR43304:SF1">
    <property type="entry name" value="PAC DOMAIN-CONTAINING PROTEIN"/>
    <property type="match status" value="1"/>
</dbReference>
<dbReference type="SUPFAM" id="SSF47413">
    <property type="entry name" value="lambda repressor-like DNA-binding domains"/>
    <property type="match status" value="1"/>
</dbReference>
<dbReference type="CDD" id="cd00130">
    <property type="entry name" value="PAS"/>
    <property type="match status" value="2"/>
</dbReference>
<dbReference type="InterPro" id="IPR035965">
    <property type="entry name" value="PAS-like_dom_sf"/>
</dbReference>
<evidence type="ECO:0000256" key="3">
    <source>
        <dbReference type="ARBA" id="ARBA00022553"/>
    </source>
</evidence>
<dbReference type="SUPFAM" id="SSF55785">
    <property type="entry name" value="PYP-like sensor domain (PAS domain)"/>
    <property type="match status" value="2"/>
</dbReference>
<dbReference type="Gene3D" id="1.10.260.40">
    <property type="entry name" value="lambda repressor-like DNA-binding domains"/>
    <property type="match status" value="1"/>
</dbReference>
<dbReference type="PROSITE" id="PS50113">
    <property type="entry name" value="PAC"/>
    <property type="match status" value="2"/>
</dbReference>
<dbReference type="EMBL" id="JACCHP010000007">
    <property type="protein sequence ID" value="MBH5398815.1"/>
    <property type="molecule type" value="Genomic_DNA"/>
</dbReference>
<dbReference type="EC" id="2.7.13.3" evidence="2"/>
<evidence type="ECO:0000256" key="2">
    <source>
        <dbReference type="ARBA" id="ARBA00012438"/>
    </source>
</evidence>
<evidence type="ECO:0000313" key="9">
    <source>
        <dbReference type="Proteomes" id="UP000807370"/>
    </source>
</evidence>
<dbReference type="Proteomes" id="UP000807370">
    <property type="component" value="Unassembled WGS sequence"/>
</dbReference>
<dbReference type="InterPro" id="IPR000014">
    <property type="entry name" value="PAS"/>
</dbReference>
<evidence type="ECO:0000259" key="7">
    <source>
        <dbReference type="PROSITE" id="PS50943"/>
    </source>
</evidence>
<dbReference type="Gene3D" id="3.30.450.20">
    <property type="entry name" value="PAS domain"/>
    <property type="match status" value="2"/>
</dbReference>